<feature type="compositionally biased region" description="Polar residues" evidence="2">
    <location>
        <begin position="367"/>
        <end position="376"/>
    </location>
</feature>
<dbReference type="InterPro" id="IPR044274">
    <property type="entry name" value="RFI2"/>
</dbReference>
<accession>A0AAD4SV92</accession>
<feature type="region of interest" description="Disordered" evidence="2">
    <location>
        <begin position="336"/>
        <end position="376"/>
    </location>
</feature>
<feature type="region of interest" description="Disordered" evidence="2">
    <location>
        <begin position="193"/>
        <end position="223"/>
    </location>
</feature>
<dbReference type="GO" id="GO:0004842">
    <property type="term" value="F:ubiquitin-protein transferase activity"/>
    <property type="evidence" value="ECO:0007669"/>
    <property type="project" value="InterPro"/>
</dbReference>
<dbReference type="EMBL" id="JAJJMB010008396">
    <property type="protein sequence ID" value="KAI3923831.1"/>
    <property type="molecule type" value="Genomic_DNA"/>
</dbReference>
<feature type="region of interest" description="Disordered" evidence="2">
    <location>
        <begin position="243"/>
        <end position="296"/>
    </location>
</feature>
<evidence type="ECO:0000313" key="5">
    <source>
        <dbReference type="Proteomes" id="UP001202328"/>
    </source>
</evidence>
<dbReference type="CDD" id="cd16448">
    <property type="entry name" value="RING-H2"/>
    <property type="match status" value="1"/>
</dbReference>
<dbReference type="GO" id="GO:0008270">
    <property type="term" value="F:zinc ion binding"/>
    <property type="evidence" value="ECO:0007669"/>
    <property type="project" value="UniProtKB-KW"/>
</dbReference>
<evidence type="ECO:0000259" key="3">
    <source>
        <dbReference type="PROSITE" id="PS50089"/>
    </source>
</evidence>
<dbReference type="SUPFAM" id="SSF57850">
    <property type="entry name" value="RING/U-box"/>
    <property type="match status" value="1"/>
</dbReference>
<dbReference type="AlphaFoldDB" id="A0AAD4SV92"/>
<keyword evidence="1" id="KW-0479">Metal-binding</keyword>
<name>A0AAD4SV92_9MAGN</name>
<keyword evidence="1" id="KW-0862">Zinc</keyword>
<evidence type="ECO:0000256" key="2">
    <source>
        <dbReference type="SAM" id="MobiDB-lite"/>
    </source>
</evidence>
<sequence length="451" mass="49368">MGLGGGGGGTDLMVDEGSGGEEMLDNSSSSVSCSICLDEVLNKRGDRSRAILQCGHEFHLGELNFWIFTALVPCLILRGGVMQCPNCRKTEKGHWQFTHGSHSSSFSEFNLVDWAHDDDLYDLTYSEMPYGVHWCPFRGLTPISSSYEDRESPTTIFHDLLGHNAVLAEHATVSSGSRSCPYVAVFQPLLSSSTNSNERVNSTPSFNHQWTGPSGPNEISSSHRFPAGDIHYQVWDHHSPPYSATSSHVGAADQGSIPSAAIRPSRGDSDGPPRSGSVHPFFVDQGSGSRAGTSIMPSMVPPYAGVSSRVHDRVEGVHQHHHQPQFHPRVPMFSNVRRSNGPRGAPPVTQPPSSSEHGGNFYMLPPSGSSGRNLQESVNPTHSHFYAWERDRFAPFPLVPVDRELSWWPPPHLAADGSEPGIRANGHWHRHGSERTSSHPHPPGQMHPFNR</sequence>
<organism evidence="4 5">
    <name type="scientific">Papaver atlanticum</name>
    <dbReference type="NCBI Taxonomy" id="357466"/>
    <lineage>
        <taxon>Eukaryota</taxon>
        <taxon>Viridiplantae</taxon>
        <taxon>Streptophyta</taxon>
        <taxon>Embryophyta</taxon>
        <taxon>Tracheophyta</taxon>
        <taxon>Spermatophyta</taxon>
        <taxon>Magnoliopsida</taxon>
        <taxon>Ranunculales</taxon>
        <taxon>Papaveraceae</taxon>
        <taxon>Papaveroideae</taxon>
        <taxon>Papaver</taxon>
    </lineage>
</organism>
<dbReference type="PANTHER" id="PTHR46798:SF3">
    <property type="entry name" value="RING FINGER FAMILY PROTEIN"/>
    <property type="match status" value="1"/>
</dbReference>
<feature type="region of interest" description="Disordered" evidence="2">
    <location>
        <begin position="417"/>
        <end position="451"/>
    </location>
</feature>
<dbReference type="InterPro" id="IPR001841">
    <property type="entry name" value="Znf_RING"/>
</dbReference>
<keyword evidence="1" id="KW-0863">Zinc-finger</keyword>
<dbReference type="PROSITE" id="PS50089">
    <property type="entry name" value="ZF_RING_2"/>
    <property type="match status" value="1"/>
</dbReference>
<proteinExistence type="predicted"/>
<feature type="compositionally biased region" description="Polar residues" evidence="2">
    <location>
        <begin position="286"/>
        <end position="296"/>
    </location>
</feature>
<evidence type="ECO:0000313" key="4">
    <source>
        <dbReference type="EMBL" id="KAI3923831.1"/>
    </source>
</evidence>
<dbReference type="InterPro" id="IPR013083">
    <property type="entry name" value="Znf_RING/FYVE/PHD"/>
</dbReference>
<dbReference type="Gene3D" id="3.30.40.10">
    <property type="entry name" value="Zinc/RING finger domain, C3HC4 (zinc finger)"/>
    <property type="match status" value="1"/>
</dbReference>
<dbReference type="PANTHER" id="PTHR46798">
    <property type="entry name" value="OS09G0511500 PROTEIN"/>
    <property type="match status" value="1"/>
</dbReference>
<reference evidence="4" key="1">
    <citation type="submission" date="2022-04" db="EMBL/GenBank/DDBJ databases">
        <title>A functionally conserved STORR gene fusion in Papaver species that diverged 16.8 million years ago.</title>
        <authorList>
            <person name="Catania T."/>
        </authorList>
    </citation>
    <scope>NUCLEOTIDE SEQUENCE</scope>
    <source>
        <strain evidence="4">S-188037</strain>
    </source>
</reference>
<dbReference type="Proteomes" id="UP001202328">
    <property type="component" value="Unassembled WGS sequence"/>
</dbReference>
<feature type="compositionally biased region" description="Gly residues" evidence="2">
    <location>
        <begin position="1"/>
        <end position="10"/>
    </location>
</feature>
<evidence type="ECO:0000256" key="1">
    <source>
        <dbReference type="PROSITE-ProRule" id="PRU00175"/>
    </source>
</evidence>
<feature type="domain" description="RING-type" evidence="3">
    <location>
        <begin position="33"/>
        <end position="88"/>
    </location>
</feature>
<gene>
    <name evidence="4" type="ORF">MKW98_030545</name>
</gene>
<comment type="caution">
    <text evidence="4">The sequence shown here is derived from an EMBL/GenBank/DDBJ whole genome shotgun (WGS) entry which is preliminary data.</text>
</comment>
<keyword evidence="5" id="KW-1185">Reference proteome</keyword>
<feature type="region of interest" description="Disordered" evidence="2">
    <location>
        <begin position="1"/>
        <end position="28"/>
    </location>
</feature>
<protein>
    <recommendedName>
        <fullName evidence="3">RING-type domain-containing protein</fullName>
    </recommendedName>
</protein>